<name>A0ABW5XUP2_9SPHI</name>
<feature type="compositionally biased region" description="Gly residues" evidence="1">
    <location>
        <begin position="155"/>
        <end position="175"/>
    </location>
</feature>
<protein>
    <submittedName>
        <fullName evidence="3">Uncharacterized protein</fullName>
    </submittedName>
</protein>
<proteinExistence type="predicted"/>
<sequence>MKKIILAAALLFGSAAYQQANAQISLNVNIGSQPDWGPVGYDHVDYYYMPDVDAYYDVPNHQYIYQSNNAWVRRGYLPASYNFNPYNNYKVVVNEPRPWTRATVYRTKYASYKGKPSTIVIRDSKDTKYKEHWKPVKVKKGGGPGNSDFGHGGKENGNGKGNGKGNGNGKGHGKH</sequence>
<dbReference type="RefSeq" id="WP_377130328.1">
    <property type="nucleotide sequence ID" value="NZ_JBHUHN010000001.1"/>
</dbReference>
<reference evidence="4" key="1">
    <citation type="journal article" date="2019" name="Int. J. Syst. Evol. Microbiol.">
        <title>The Global Catalogue of Microorganisms (GCM) 10K type strain sequencing project: providing services to taxonomists for standard genome sequencing and annotation.</title>
        <authorList>
            <consortium name="The Broad Institute Genomics Platform"/>
            <consortium name="The Broad Institute Genome Sequencing Center for Infectious Disease"/>
            <person name="Wu L."/>
            <person name="Ma J."/>
        </authorList>
    </citation>
    <scope>NUCLEOTIDE SEQUENCE [LARGE SCALE GENOMIC DNA]</scope>
    <source>
        <strain evidence="4">KCTC 52232</strain>
    </source>
</reference>
<feature type="region of interest" description="Disordered" evidence="1">
    <location>
        <begin position="131"/>
        <end position="175"/>
    </location>
</feature>
<feature type="signal peptide" evidence="2">
    <location>
        <begin position="1"/>
        <end position="22"/>
    </location>
</feature>
<evidence type="ECO:0000313" key="4">
    <source>
        <dbReference type="Proteomes" id="UP001597601"/>
    </source>
</evidence>
<organism evidence="3 4">
    <name type="scientific">Mucilaginibacter antarcticus</name>
    <dbReference type="NCBI Taxonomy" id="1855725"/>
    <lineage>
        <taxon>Bacteria</taxon>
        <taxon>Pseudomonadati</taxon>
        <taxon>Bacteroidota</taxon>
        <taxon>Sphingobacteriia</taxon>
        <taxon>Sphingobacteriales</taxon>
        <taxon>Sphingobacteriaceae</taxon>
        <taxon>Mucilaginibacter</taxon>
    </lineage>
</organism>
<evidence type="ECO:0000256" key="2">
    <source>
        <dbReference type="SAM" id="SignalP"/>
    </source>
</evidence>
<accession>A0ABW5XUP2</accession>
<keyword evidence="4" id="KW-1185">Reference proteome</keyword>
<comment type="caution">
    <text evidence="3">The sequence shown here is derived from an EMBL/GenBank/DDBJ whole genome shotgun (WGS) entry which is preliminary data.</text>
</comment>
<keyword evidence="2" id="KW-0732">Signal</keyword>
<dbReference type="EMBL" id="JBHUON010000032">
    <property type="protein sequence ID" value="MFD2866684.1"/>
    <property type="molecule type" value="Genomic_DNA"/>
</dbReference>
<evidence type="ECO:0000256" key="1">
    <source>
        <dbReference type="SAM" id="MobiDB-lite"/>
    </source>
</evidence>
<gene>
    <name evidence="3" type="ORF">ACFSYC_18455</name>
</gene>
<feature type="chain" id="PRO_5045458889" evidence="2">
    <location>
        <begin position="23"/>
        <end position="175"/>
    </location>
</feature>
<evidence type="ECO:0000313" key="3">
    <source>
        <dbReference type="EMBL" id="MFD2866684.1"/>
    </source>
</evidence>
<dbReference type="Proteomes" id="UP001597601">
    <property type="component" value="Unassembled WGS sequence"/>
</dbReference>